<dbReference type="NCBIfam" id="TIGR00247">
    <property type="entry name" value="endolytic transglycosylase MltG"/>
    <property type="match status" value="1"/>
</dbReference>
<evidence type="ECO:0000256" key="5">
    <source>
        <dbReference type="ARBA" id="ARBA00023239"/>
    </source>
</evidence>
<dbReference type="OrthoDB" id="9814591at2"/>
<keyword evidence="6 7" id="KW-0961">Cell wall biogenesis/degradation</keyword>
<evidence type="ECO:0000256" key="4">
    <source>
        <dbReference type="ARBA" id="ARBA00023136"/>
    </source>
</evidence>
<dbReference type="GO" id="GO:0008932">
    <property type="term" value="F:lytic endotransglycosylase activity"/>
    <property type="evidence" value="ECO:0007669"/>
    <property type="project" value="UniProtKB-UniRule"/>
</dbReference>
<keyword evidence="2 7" id="KW-0812">Transmembrane</keyword>
<evidence type="ECO:0000313" key="9">
    <source>
        <dbReference type="Proteomes" id="UP000318307"/>
    </source>
</evidence>
<keyword evidence="5 7" id="KW-0456">Lyase</keyword>
<evidence type="ECO:0000256" key="7">
    <source>
        <dbReference type="HAMAP-Rule" id="MF_02065"/>
    </source>
</evidence>
<evidence type="ECO:0000256" key="2">
    <source>
        <dbReference type="ARBA" id="ARBA00022692"/>
    </source>
</evidence>
<dbReference type="AlphaFoldDB" id="A0A562R538"/>
<evidence type="ECO:0000256" key="6">
    <source>
        <dbReference type="ARBA" id="ARBA00023316"/>
    </source>
</evidence>
<dbReference type="HAMAP" id="MF_02065">
    <property type="entry name" value="MltG"/>
    <property type="match status" value="1"/>
</dbReference>
<comment type="function">
    <text evidence="7">Functions as a peptidoglycan terminase that cleaves nascent peptidoglycan strands endolytically to terminate their elongation.</text>
</comment>
<dbReference type="EMBL" id="VLLC01000043">
    <property type="protein sequence ID" value="TWI64175.1"/>
    <property type="molecule type" value="Genomic_DNA"/>
</dbReference>
<dbReference type="FunFam" id="3.30.160.60:FF:000242">
    <property type="entry name" value="Endolytic murein transglycosylase"/>
    <property type="match status" value="1"/>
</dbReference>
<sequence>MKHSVFVWSFLILSLVLGAGLVLRDSLRHYALTPTGSNTDEILFTVKQGEGFRTVAERMEKDGLITDAFYFRVLARIQKKDTRIHTGEYPMSPALSPQTLLDMMVSGRVKRYRVTLPEGLRITEIARRVAETGLVDEKEFLMAATDKGLAQKLGIPADSLEGYLYPDTYFFTAGDNEETMIRTMVQHFNRVFTQEKKDRAKALGMSMHEVITLASIIEKETGTPEERPRVSSVFHNRLRKGMRLQTDPTVIYGIPDFDGRITRTHLRTPTPYNTYHIHGLPPGPIASPGRASIEAALWPEESPYIYFVSRNDGTHHFSTNLAEHNRAVQKYQRSHRRSGQ</sequence>
<comment type="caution">
    <text evidence="8">The sequence shown here is derived from an EMBL/GenBank/DDBJ whole genome shotgun (WGS) entry which is preliminary data.</text>
</comment>
<dbReference type="InterPro" id="IPR003770">
    <property type="entry name" value="MLTG-like"/>
</dbReference>
<keyword evidence="1 7" id="KW-1003">Cell membrane</keyword>
<dbReference type="PANTHER" id="PTHR30518:SF2">
    <property type="entry name" value="ENDOLYTIC MUREIN TRANSGLYCOSYLASE"/>
    <property type="match status" value="1"/>
</dbReference>
<dbReference type="Gene3D" id="3.30.160.60">
    <property type="entry name" value="Classic Zinc Finger"/>
    <property type="match status" value="1"/>
</dbReference>
<evidence type="ECO:0000256" key="1">
    <source>
        <dbReference type="ARBA" id="ARBA00022475"/>
    </source>
</evidence>
<dbReference type="GO" id="GO:0071555">
    <property type="term" value="P:cell wall organization"/>
    <property type="evidence" value="ECO:0007669"/>
    <property type="project" value="UniProtKB-KW"/>
</dbReference>
<evidence type="ECO:0000313" key="8">
    <source>
        <dbReference type="EMBL" id="TWI64175.1"/>
    </source>
</evidence>
<reference evidence="8 9" key="1">
    <citation type="submission" date="2019-07" db="EMBL/GenBank/DDBJ databases">
        <title>Genome sequencing of 100 strains of the haloalkaliphilic chemolithoautotrophic sulfur-oxidizing bacterium Thioalkalivibrio.</title>
        <authorList>
            <person name="Muyzer G."/>
        </authorList>
    </citation>
    <scope>NUCLEOTIDE SEQUENCE [LARGE SCALE GENOMIC DNA]</scope>
    <source>
        <strain evidence="8 9">ASO4-4</strain>
    </source>
</reference>
<organism evidence="8 9">
    <name type="scientific">Desulfobotulus alkaliphilus</name>
    <dbReference type="NCBI Taxonomy" id="622671"/>
    <lineage>
        <taxon>Bacteria</taxon>
        <taxon>Pseudomonadati</taxon>
        <taxon>Thermodesulfobacteriota</taxon>
        <taxon>Desulfobacteria</taxon>
        <taxon>Desulfobacterales</taxon>
        <taxon>Desulfobacteraceae</taxon>
        <taxon>Desulfobotulus</taxon>
    </lineage>
</organism>
<dbReference type="GO" id="GO:0009252">
    <property type="term" value="P:peptidoglycan biosynthetic process"/>
    <property type="evidence" value="ECO:0007669"/>
    <property type="project" value="UniProtKB-UniRule"/>
</dbReference>
<keyword evidence="4 7" id="KW-0472">Membrane</keyword>
<dbReference type="GO" id="GO:0005886">
    <property type="term" value="C:plasma membrane"/>
    <property type="evidence" value="ECO:0007669"/>
    <property type="project" value="UniProtKB-UniRule"/>
</dbReference>
<comment type="catalytic activity">
    <reaction evidence="7">
        <text>a peptidoglycan chain = a peptidoglycan chain with N-acetyl-1,6-anhydromuramyl-[peptide] at the reducing end + a peptidoglycan chain with N-acetylglucosamine at the non-reducing end.</text>
        <dbReference type="EC" id="4.2.2.29"/>
    </reaction>
</comment>
<accession>A0A562R538</accession>
<dbReference type="EC" id="4.2.2.29" evidence="7"/>
<evidence type="ECO:0000256" key="3">
    <source>
        <dbReference type="ARBA" id="ARBA00022989"/>
    </source>
</evidence>
<gene>
    <name evidence="7" type="primary">mltG</name>
    <name evidence="8" type="ORF">LZ24_03161</name>
</gene>
<keyword evidence="9" id="KW-1185">Reference proteome</keyword>
<dbReference type="Pfam" id="PF02618">
    <property type="entry name" value="YceG"/>
    <property type="match status" value="1"/>
</dbReference>
<dbReference type="Proteomes" id="UP000318307">
    <property type="component" value="Unassembled WGS sequence"/>
</dbReference>
<proteinExistence type="inferred from homology"/>
<dbReference type="Gene3D" id="3.30.1490.480">
    <property type="entry name" value="Endolytic murein transglycosylase"/>
    <property type="match status" value="1"/>
</dbReference>
<name>A0A562R538_9BACT</name>
<dbReference type="CDD" id="cd08010">
    <property type="entry name" value="MltG_like"/>
    <property type="match status" value="1"/>
</dbReference>
<comment type="similarity">
    <text evidence="7">Belongs to the transglycosylase MltG family.</text>
</comment>
<feature type="site" description="Important for catalytic activity" evidence="7">
    <location>
        <position position="220"/>
    </location>
</feature>
<dbReference type="RefSeq" id="WP_144686642.1">
    <property type="nucleotide sequence ID" value="NZ_VLLC01000043.1"/>
</dbReference>
<dbReference type="PANTHER" id="PTHR30518">
    <property type="entry name" value="ENDOLYTIC MUREIN TRANSGLYCOSYLASE"/>
    <property type="match status" value="1"/>
</dbReference>
<keyword evidence="3 7" id="KW-1133">Transmembrane helix</keyword>
<protein>
    <recommendedName>
        <fullName evidence="7">Endolytic murein transglycosylase</fullName>
        <ecNumber evidence="7">4.2.2.29</ecNumber>
    </recommendedName>
    <alternativeName>
        <fullName evidence="7">Peptidoglycan lytic transglycosylase</fullName>
    </alternativeName>
    <alternativeName>
        <fullName evidence="7">Peptidoglycan polymerization terminase</fullName>
    </alternativeName>
</protein>